<evidence type="ECO:0000256" key="1">
    <source>
        <dbReference type="ARBA" id="ARBA00023015"/>
    </source>
</evidence>
<organism evidence="6 7">
    <name type="scientific">Paenibacillus catalpae</name>
    <dbReference type="NCBI Taxonomy" id="1045775"/>
    <lineage>
        <taxon>Bacteria</taxon>
        <taxon>Bacillati</taxon>
        <taxon>Bacillota</taxon>
        <taxon>Bacilli</taxon>
        <taxon>Bacillales</taxon>
        <taxon>Paenibacillaceae</taxon>
        <taxon>Paenibacillus</taxon>
    </lineage>
</organism>
<dbReference type="GO" id="GO:0043565">
    <property type="term" value="F:sequence-specific DNA binding"/>
    <property type="evidence" value="ECO:0007669"/>
    <property type="project" value="InterPro"/>
</dbReference>
<keyword evidence="1" id="KW-0805">Transcription regulation</keyword>
<dbReference type="EMBL" id="FOMT01000001">
    <property type="protein sequence ID" value="SFD54311.1"/>
    <property type="molecule type" value="Genomic_DNA"/>
</dbReference>
<keyword evidence="7" id="KW-1185">Reference proteome</keyword>
<sequence>MPDVIFYRDSALPFLEAKRCRKSDFAYQKHFHEEYSIGLIDTGETYAWCDGTKHKVEAGRMISFPPMMLHACHPEEGADWSYKMLFIKQEWLQGLSQRELDQLHIPFLLAEGKNKACRLYMNKVMDALSGSGTPLAIETSMIELIQALVSRNDSDYEHEGSSTRQDRKYIKLVSEYLHEHFTEKITLDSLESITGISKFHLIRLFKQSSHLPPHAYQNLLRINHAKTELKKRQRPIADIAAEAGFYDQSHFTRMFSRIVGVTPQKYALSM</sequence>
<evidence type="ECO:0000313" key="6">
    <source>
        <dbReference type="EMBL" id="SFD54311.1"/>
    </source>
</evidence>
<dbReference type="Gene3D" id="2.60.120.10">
    <property type="entry name" value="Jelly Rolls"/>
    <property type="match status" value="1"/>
</dbReference>
<dbReference type="InterPro" id="IPR050204">
    <property type="entry name" value="AraC_XylS_family_regulators"/>
</dbReference>
<dbReference type="SUPFAM" id="SSF46689">
    <property type="entry name" value="Homeodomain-like"/>
    <property type="match status" value="2"/>
</dbReference>
<dbReference type="InterPro" id="IPR009057">
    <property type="entry name" value="Homeodomain-like_sf"/>
</dbReference>
<dbReference type="Proteomes" id="UP000198855">
    <property type="component" value="Unassembled WGS sequence"/>
</dbReference>
<dbReference type="PROSITE" id="PS01124">
    <property type="entry name" value="HTH_ARAC_FAMILY_2"/>
    <property type="match status" value="1"/>
</dbReference>
<gene>
    <name evidence="6" type="ORF">SAMN05216378_0382</name>
</gene>
<reference evidence="7" key="1">
    <citation type="submission" date="2016-10" db="EMBL/GenBank/DDBJ databases">
        <authorList>
            <person name="Varghese N."/>
            <person name="Submissions S."/>
        </authorList>
    </citation>
    <scope>NUCLEOTIDE SEQUENCE [LARGE SCALE GENOMIC DNA]</scope>
    <source>
        <strain evidence="7">CGMCC 1.10784</strain>
    </source>
</reference>
<dbReference type="PRINTS" id="PR00032">
    <property type="entry name" value="HTHARAC"/>
</dbReference>
<dbReference type="SMART" id="SM00342">
    <property type="entry name" value="HTH_ARAC"/>
    <property type="match status" value="1"/>
</dbReference>
<dbReference type="InterPro" id="IPR018062">
    <property type="entry name" value="HTH_AraC-typ_CS"/>
</dbReference>
<keyword evidence="2 6" id="KW-0238">DNA-binding</keyword>
<dbReference type="Gene3D" id="1.10.10.60">
    <property type="entry name" value="Homeodomain-like"/>
    <property type="match status" value="2"/>
</dbReference>
<proteinExistence type="predicted"/>
<dbReference type="Pfam" id="PF12833">
    <property type="entry name" value="HTH_18"/>
    <property type="match status" value="1"/>
</dbReference>
<name>A0A1I1T6Q4_9BACL</name>
<protein>
    <submittedName>
        <fullName evidence="6">AraC-type DNA-binding protein</fullName>
    </submittedName>
</protein>
<dbReference type="AlphaFoldDB" id="A0A1I1T6Q4"/>
<dbReference type="PROSITE" id="PS00041">
    <property type="entry name" value="HTH_ARAC_FAMILY_1"/>
    <property type="match status" value="1"/>
</dbReference>
<dbReference type="Pfam" id="PF02311">
    <property type="entry name" value="AraC_binding"/>
    <property type="match status" value="1"/>
</dbReference>
<dbReference type="PANTHER" id="PTHR46796">
    <property type="entry name" value="HTH-TYPE TRANSCRIPTIONAL ACTIVATOR RHAS-RELATED"/>
    <property type="match status" value="1"/>
</dbReference>
<dbReference type="OrthoDB" id="183331at2"/>
<evidence type="ECO:0000256" key="3">
    <source>
        <dbReference type="ARBA" id="ARBA00023159"/>
    </source>
</evidence>
<dbReference type="STRING" id="1045775.SAMN05216378_0382"/>
<evidence type="ECO:0000256" key="4">
    <source>
        <dbReference type="ARBA" id="ARBA00023163"/>
    </source>
</evidence>
<dbReference type="InterPro" id="IPR018060">
    <property type="entry name" value="HTH_AraC"/>
</dbReference>
<evidence type="ECO:0000256" key="2">
    <source>
        <dbReference type="ARBA" id="ARBA00023125"/>
    </source>
</evidence>
<dbReference type="InterPro" id="IPR003313">
    <property type="entry name" value="AraC-bd"/>
</dbReference>
<evidence type="ECO:0000259" key="5">
    <source>
        <dbReference type="PROSITE" id="PS01124"/>
    </source>
</evidence>
<dbReference type="GO" id="GO:0003700">
    <property type="term" value="F:DNA-binding transcription factor activity"/>
    <property type="evidence" value="ECO:0007669"/>
    <property type="project" value="InterPro"/>
</dbReference>
<keyword evidence="3" id="KW-0010">Activator</keyword>
<dbReference type="PANTHER" id="PTHR46796:SF2">
    <property type="entry name" value="TRANSCRIPTIONAL REGULATORY PROTEIN"/>
    <property type="match status" value="1"/>
</dbReference>
<dbReference type="InterPro" id="IPR014710">
    <property type="entry name" value="RmlC-like_jellyroll"/>
</dbReference>
<dbReference type="RefSeq" id="WP_091180362.1">
    <property type="nucleotide sequence ID" value="NZ_FOMT01000001.1"/>
</dbReference>
<feature type="domain" description="HTH araC/xylS-type" evidence="5">
    <location>
        <begin position="171"/>
        <end position="269"/>
    </location>
</feature>
<keyword evidence="4" id="KW-0804">Transcription</keyword>
<evidence type="ECO:0000313" key="7">
    <source>
        <dbReference type="Proteomes" id="UP000198855"/>
    </source>
</evidence>
<dbReference type="InterPro" id="IPR037923">
    <property type="entry name" value="HTH-like"/>
</dbReference>
<accession>A0A1I1T6Q4</accession>
<dbReference type="SUPFAM" id="SSF51215">
    <property type="entry name" value="Regulatory protein AraC"/>
    <property type="match status" value="1"/>
</dbReference>
<dbReference type="InterPro" id="IPR020449">
    <property type="entry name" value="Tscrpt_reg_AraC-type_HTH"/>
</dbReference>